<proteinExistence type="predicted"/>
<gene>
    <name evidence="1" type="ORF">FH972_024836</name>
</gene>
<accession>A0A5N6L1R2</accession>
<sequence>MLRPLEQVERDEKSATVVNLNGRDWTVRAQECDSVELEVGPWRSGDCRAGVEIAGIGDTADRERWSVESEVRVRRRRREYRAIAGGAGNTLGLQRERERTNGA</sequence>
<organism evidence="1 2">
    <name type="scientific">Carpinus fangiana</name>
    <dbReference type="NCBI Taxonomy" id="176857"/>
    <lineage>
        <taxon>Eukaryota</taxon>
        <taxon>Viridiplantae</taxon>
        <taxon>Streptophyta</taxon>
        <taxon>Embryophyta</taxon>
        <taxon>Tracheophyta</taxon>
        <taxon>Spermatophyta</taxon>
        <taxon>Magnoliopsida</taxon>
        <taxon>eudicotyledons</taxon>
        <taxon>Gunneridae</taxon>
        <taxon>Pentapetalae</taxon>
        <taxon>rosids</taxon>
        <taxon>fabids</taxon>
        <taxon>Fagales</taxon>
        <taxon>Betulaceae</taxon>
        <taxon>Carpinus</taxon>
    </lineage>
</organism>
<dbReference type="Proteomes" id="UP000327013">
    <property type="component" value="Unassembled WGS sequence"/>
</dbReference>
<dbReference type="EMBL" id="VIBQ01000029">
    <property type="protein sequence ID" value="KAB8408224.1"/>
    <property type="molecule type" value="Genomic_DNA"/>
</dbReference>
<evidence type="ECO:0000313" key="1">
    <source>
        <dbReference type="EMBL" id="KAB8408224.1"/>
    </source>
</evidence>
<name>A0A5N6L1R2_9ROSI</name>
<comment type="caution">
    <text evidence="1">The sequence shown here is derived from an EMBL/GenBank/DDBJ whole genome shotgun (WGS) entry which is preliminary data.</text>
</comment>
<keyword evidence="2" id="KW-1185">Reference proteome</keyword>
<reference evidence="1 2" key="1">
    <citation type="submission" date="2019-06" db="EMBL/GenBank/DDBJ databases">
        <title>A chromosomal-level reference genome of Carpinus fangiana (Coryloideae, Betulaceae).</title>
        <authorList>
            <person name="Yang X."/>
            <person name="Wang Z."/>
            <person name="Zhang L."/>
            <person name="Hao G."/>
            <person name="Liu J."/>
            <person name="Yang Y."/>
        </authorList>
    </citation>
    <scope>NUCLEOTIDE SEQUENCE [LARGE SCALE GENOMIC DNA]</scope>
    <source>
        <strain evidence="1">Cfa_2016G</strain>
        <tissue evidence="1">Leaf</tissue>
    </source>
</reference>
<evidence type="ECO:0000313" key="2">
    <source>
        <dbReference type="Proteomes" id="UP000327013"/>
    </source>
</evidence>
<protein>
    <submittedName>
        <fullName evidence="1">Uncharacterized protein</fullName>
    </submittedName>
</protein>
<dbReference type="AlphaFoldDB" id="A0A5N6L1R2"/>